<dbReference type="Pfam" id="PF13556">
    <property type="entry name" value="HTH_30"/>
    <property type="match status" value="1"/>
</dbReference>
<evidence type="ECO:0000259" key="4">
    <source>
        <dbReference type="Pfam" id="PF17853"/>
    </source>
</evidence>
<dbReference type="PANTHER" id="PTHR33744">
    <property type="entry name" value="CARBOHYDRATE DIACID REGULATOR"/>
    <property type="match status" value="1"/>
</dbReference>
<dbReference type="InterPro" id="IPR042070">
    <property type="entry name" value="PucR_C-HTH_sf"/>
</dbReference>
<keyword evidence="6" id="KW-1185">Reference proteome</keyword>
<dbReference type="PANTHER" id="PTHR33744:SF1">
    <property type="entry name" value="DNA-BINDING TRANSCRIPTIONAL ACTIVATOR ADER"/>
    <property type="match status" value="1"/>
</dbReference>
<dbReference type="Pfam" id="PF07905">
    <property type="entry name" value="PucR"/>
    <property type="match status" value="1"/>
</dbReference>
<evidence type="ECO:0000256" key="1">
    <source>
        <dbReference type="ARBA" id="ARBA00006754"/>
    </source>
</evidence>
<dbReference type="InterPro" id="IPR041522">
    <property type="entry name" value="CdaR_GGDEF"/>
</dbReference>
<feature type="domain" description="PucR C-terminal helix-turn-helix" evidence="3">
    <location>
        <begin position="324"/>
        <end position="380"/>
    </location>
</feature>
<feature type="domain" description="Purine catabolism PurC-like" evidence="2">
    <location>
        <begin position="14"/>
        <end position="126"/>
    </location>
</feature>
<dbReference type="Pfam" id="PF17853">
    <property type="entry name" value="GGDEF_2"/>
    <property type="match status" value="1"/>
</dbReference>
<comment type="similarity">
    <text evidence="1">Belongs to the CdaR family.</text>
</comment>
<evidence type="ECO:0000313" key="6">
    <source>
        <dbReference type="Proteomes" id="UP000651977"/>
    </source>
</evidence>
<evidence type="ECO:0000259" key="3">
    <source>
        <dbReference type="Pfam" id="PF13556"/>
    </source>
</evidence>
<dbReference type="InterPro" id="IPR025736">
    <property type="entry name" value="PucR_C-HTH_dom"/>
</dbReference>
<comment type="caution">
    <text evidence="5">The sequence shown here is derived from an EMBL/GenBank/DDBJ whole genome shotgun (WGS) entry which is preliminary data.</text>
</comment>
<dbReference type="RefSeq" id="WP_055733779.1">
    <property type="nucleotide sequence ID" value="NZ_BMDY01000018.1"/>
</dbReference>
<protein>
    <submittedName>
        <fullName evidence="5">DNA-binding protein</fullName>
    </submittedName>
</protein>
<reference evidence="6" key="1">
    <citation type="journal article" date="2019" name="Int. J. Syst. Evol. Microbiol.">
        <title>The Global Catalogue of Microorganisms (GCM) 10K type strain sequencing project: providing services to taxonomists for standard genome sequencing and annotation.</title>
        <authorList>
            <consortium name="The Broad Institute Genomics Platform"/>
            <consortium name="The Broad Institute Genome Sequencing Center for Infectious Disease"/>
            <person name="Wu L."/>
            <person name="Ma J."/>
        </authorList>
    </citation>
    <scope>NUCLEOTIDE SEQUENCE [LARGE SCALE GENOMIC DNA]</scope>
    <source>
        <strain evidence="6">CGMCC 1.10131</strain>
    </source>
</reference>
<evidence type="ECO:0000259" key="2">
    <source>
        <dbReference type="Pfam" id="PF07905"/>
    </source>
</evidence>
<proteinExistence type="inferred from homology"/>
<feature type="domain" description="CdaR GGDEF-like" evidence="4">
    <location>
        <begin position="155"/>
        <end position="270"/>
    </location>
</feature>
<keyword evidence="5" id="KW-0238">DNA-binding</keyword>
<dbReference type="GO" id="GO:0003677">
    <property type="term" value="F:DNA binding"/>
    <property type="evidence" value="ECO:0007669"/>
    <property type="project" value="UniProtKB-KW"/>
</dbReference>
<evidence type="ECO:0000313" key="5">
    <source>
        <dbReference type="EMBL" id="GGB13236.1"/>
    </source>
</evidence>
<gene>
    <name evidence="5" type="ORF">GCM10007414_28200</name>
</gene>
<dbReference type="Gene3D" id="1.10.10.2840">
    <property type="entry name" value="PucR C-terminal helix-turn-helix domain"/>
    <property type="match status" value="1"/>
</dbReference>
<dbReference type="InterPro" id="IPR012914">
    <property type="entry name" value="PucR_dom"/>
</dbReference>
<sequence length="393" mass="44333">MALRARDIPLIAGLGSIKLLTGEHSQQAIRWPYLAENRELAPWLVGGELVFVTGINLQRSEQEYCQLIDEALEKSAAGIVILTDSEFIDHIPAGVLDYARSKHFAILEQPYSLPMVKVTELICNALIQDNLSSHSLQHFVSDVLGSPKPLSSLSQQRGQELGINLNQAMGVALLQPQQDEDINLSVWLFQLKQWLNHVHSPYPPLEYHHGWYLLLPLTAQDSIEQQRSHWLGLKRHLHQQQLNFNLGISASLSGWLQLGQAAQQAKQAAEFAQLQQHSAIVHYLDLGISRVFAAVEDSQLLVEFCRLRLGPLFGNSQPAMSQLKHTLRCYFDNLGSLRQTAKELNIHRNTLNHRLNKLQALTACQLNHAQQRLELQNALLMEPLAIQRQATKE</sequence>
<dbReference type="EMBL" id="BMDY01000018">
    <property type="protein sequence ID" value="GGB13236.1"/>
    <property type="molecule type" value="Genomic_DNA"/>
</dbReference>
<dbReference type="InterPro" id="IPR051448">
    <property type="entry name" value="CdaR-like_regulators"/>
</dbReference>
<accession>A0ABQ1I3M3</accession>
<dbReference type="Proteomes" id="UP000651977">
    <property type="component" value="Unassembled WGS sequence"/>
</dbReference>
<name>A0ABQ1I3M3_9ALTE</name>
<organism evidence="5 6">
    <name type="scientific">Agarivorans gilvus</name>
    <dbReference type="NCBI Taxonomy" id="680279"/>
    <lineage>
        <taxon>Bacteria</taxon>
        <taxon>Pseudomonadati</taxon>
        <taxon>Pseudomonadota</taxon>
        <taxon>Gammaproteobacteria</taxon>
        <taxon>Alteromonadales</taxon>
        <taxon>Alteromonadaceae</taxon>
        <taxon>Agarivorans</taxon>
    </lineage>
</organism>